<dbReference type="PRINTS" id="PR00081">
    <property type="entry name" value="GDHRDH"/>
</dbReference>
<dbReference type="InterPro" id="IPR020904">
    <property type="entry name" value="Sc_DH/Rdtase_CS"/>
</dbReference>
<dbReference type="Gene3D" id="3.40.50.720">
    <property type="entry name" value="NAD(P)-binding Rossmann-like Domain"/>
    <property type="match status" value="1"/>
</dbReference>
<dbReference type="Pfam" id="PF13561">
    <property type="entry name" value="adh_short_C2"/>
    <property type="match status" value="1"/>
</dbReference>
<evidence type="ECO:0000256" key="1">
    <source>
        <dbReference type="ARBA" id="ARBA00006484"/>
    </source>
</evidence>
<organism evidence="4 5">
    <name type="scientific">Aspergillus granulosus</name>
    <dbReference type="NCBI Taxonomy" id="176169"/>
    <lineage>
        <taxon>Eukaryota</taxon>
        <taxon>Fungi</taxon>
        <taxon>Dikarya</taxon>
        <taxon>Ascomycota</taxon>
        <taxon>Pezizomycotina</taxon>
        <taxon>Eurotiomycetes</taxon>
        <taxon>Eurotiomycetidae</taxon>
        <taxon>Eurotiales</taxon>
        <taxon>Aspergillaceae</taxon>
        <taxon>Aspergillus</taxon>
        <taxon>Aspergillus subgen. Nidulantes</taxon>
    </lineage>
</organism>
<comment type="caution">
    <text evidence="4">The sequence shown here is derived from an EMBL/GenBank/DDBJ whole genome shotgun (WGS) entry which is preliminary data.</text>
</comment>
<gene>
    <name evidence="4" type="ORF">BJX63DRAFT_338555</name>
</gene>
<dbReference type="EMBL" id="JBFXLT010000008">
    <property type="protein sequence ID" value="KAL2820107.1"/>
    <property type="molecule type" value="Genomic_DNA"/>
</dbReference>
<evidence type="ECO:0000256" key="2">
    <source>
        <dbReference type="ARBA" id="ARBA00022857"/>
    </source>
</evidence>
<keyword evidence="3" id="KW-0560">Oxidoreductase</keyword>
<dbReference type="InterPro" id="IPR036291">
    <property type="entry name" value="NAD(P)-bd_dom_sf"/>
</dbReference>
<dbReference type="PROSITE" id="PS00061">
    <property type="entry name" value="ADH_SHORT"/>
    <property type="match status" value="1"/>
</dbReference>
<dbReference type="InterPro" id="IPR002347">
    <property type="entry name" value="SDR_fam"/>
</dbReference>
<protein>
    <submittedName>
        <fullName evidence="4">Oxidoreductase</fullName>
    </submittedName>
</protein>
<name>A0ABR4HZC4_9EURO</name>
<dbReference type="PANTHER" id="PTHR24321">
    <property type="entry name" value="DEHYDROGENASES, SHORT CHAIN"/>
    <property type="match status" value="1"/>
</dbReference>
<dbReference type="Proteomes" id="UP001610334">
    <property type="component" value="Unassembled WGS sequence"/>
</dbReference>
<dbReference type="SUPFAM" id="SSF51735">
    <property type="entry name" value="NAD(P)-binding Rossmann-fold domains"/>
    <property type="match status" value="1"/>
</dbReference>
<reference evidence="4 5" key="1">
    <citation type="submission" date="2024-07" db="EMBL/GenBank/DDBJ databases">
        <title>Section-level genome sequencing and comparative genomics of Aspergillus sections Usti and Cavernicolus.</title>
        <authorList>
            <consortium name="Lawrence Berkeley National Laboratory"/>
            <person name="Nybo J.L."/>
            <person name="Vesth T.C."/>
            <person name="Theobald S."/>
            <person name="Frisvad J.C."/>
            <person name="Larsen T.O."/>
            <person name="Kjaerboelling I."/>
            <person name="Rothschild-Mancinelli K."/>
            <person name="Lyhne E.K."/>
            <person name="Kogle M.E."/>
            <person name="Barry K."/>
            <person name="Clum A."/>
            <person name="Na H."/>
            <person name="Ledsgaard L."/>
            <person name="Lin J."/>
            <person name="Lipzen A."/>
            <person name="Kuo A."/>
            <person name="Riley R."/>
            <person name="Mondo S."/>
            <person name="Labutti K."/>
            <person name="Haridas S."/>
            <person name="Pangalinan J."/>
            <person name="Salamov A.A."/>
            <person name="Simmons B.A."/>
            <person name="Magnuson J.K."/>
            <person name="Chen J."/>
            <person name="Drula E."/>
            <person name="Henrissat B."/>
            <person name="Wiebenga A."/>
            <person name="Lubbers R.J."/>
            <person name="Gomes A.C."/>
            <person name="Makela M.R."/>
            <person name="Stajich J."/>
            <person name="Grigoriev I.V."/>
            <person name="Mortensen U.H."/>
            <person name="De Vries R.P."/>
            <person name="Baker S.E."/>
            <person name="Andersen M.R."/>
        </authorList>
    </citation>
    <scope>NUCLEOTIDE SEQUENCE [LARGE SCALE GENOMIC DNA]</scope>
    <source>
        <strain evidence="4 5">CBS 588.65</strain>
    </source>
</reference>
<dbReference type="PANTHER" id="PTHR24321:SF12">
    <property type="entry name" value="SHORT-CHAIN DEHYDROGENASE_REDUCTASE FAMILY, PUTATIVE (AFU_ORTHOLOGUE AFUA_5G14340)-RELATED"/>
    <property type="match status" value="1"/>
</dbReference>
<comment type="similarity">
    <text evidence="1">Belongs to the short-chain dehydrogenases/reductases (SDR) family.</text>
</comment>
<evidence type="ECO:0000313" key="4">
    <source>
        <dbReference type="EMBL" id="KAL2820107.1"/>
    </source>
</evidence>
<keyword evidence="2" id="KW-0521">NADP</keyword>
<accession>A0ABR4HZC4</accession>
<keyword evidence="5" id="KW-1185">Reference proteome</keyword>
<evidence type="ECO:0000313" key="5">
    <source>
        <dbReference type="Proteomes" id="UP001610334"/>
    </source>
</evidence>
<sequence>MALAGTSLNGGVALVTGGASGLGKETVFAFIEAGVAGIIIADLNEPAKETLERCQQLSQNPSFRIISVQVDTSNTESVGRMVETAIETFGRIDYCVHAAGVLNSSWSMIQDLDIDDFDRTMSTNSRGTMLVLRAVSKAIAKQEPRTYTSPRNGTTRSLGRGAIVVIASIAAHIAPSKMLPYVVSKYATLGIAKVAASDNLSNQIRVNVISPSWADTPMLNPIPGIQQIVENTTPLKRMALPEEVADAAVFLCSPSASFINGTALVIDAGQSNSSI</sequence>
<evidence type="ECO:0000256" key="3">
    <source>
        <dbReference type="ARBA" id="ARBA00023002"/>
    </source>
</evidence>
<proteinExistence type="inferred from homology"/>
<dbReference type="CDD" id="cd05233">
    <property type="entry name" value="SDR_c"/>
    <property type="match status" value="1"/>
</dbReference>